<sequence length="63" mass="6833">MQPLQAITRCIAARNFRSRPTSAAFDSRYADRLLMNRNGPSLAVVARRVVGDSAGKKGRTAKG</sequence>
<name>A0ABX4UYS6_9BURK</name>
<gene>
    <name evidence="1" type="ORF">C0Z16_34145</name>
</gene>
<dbReference type="EMBL" id="PNXY01000050">
    <property type="protein sequence ID" value="PMS21087.1"/>
    <property type="molecule type" value="Genomic_DNA"/>
</dbReference>
<comment type="caution">
    <text evidence="1">The sequence shown here is derived from an EMBL/GenBank/DDBJ whole genome shotgun (WGS) entry which is preliminary data.</text>
</comment>
<evidence type="ECO:0000313" key="1">
    <source>
        <dbReference type="EMBL" id="PMS21087.1"/>
    </source>
</evidence>
<proteinExistence type="predicted"/>
<reference evidence="1 2" key="1">
    <citation type="submission" date="2018-01" db="EMBL/GenBank/DDBJ databases">
        <title>Whole genome analyses suggest that Burkholderia sensu lato contains two further novel genera in the rhizoxinica-symbiotica group Mycetohabitans gen. nov., and Trinickia gen. nov.: implications for the evolution of diazotrophy and nodulation in the Burkholderiaceae.</title>
        <authorList>
            <person name="Estrada-de los Santos P."/>
            <person name="Palmer M."/>
            <person name="Chavez-Ramirez B."/>
            <person name="Beukes C."/>
            <person name="Steenkamp E.T."/>
            <person name="Hirsch A.M."/>
            <person name="Manyaka P."/>
            <person name="Maluk M."/>
            <person name="Lafos M."/>
            <person name="Crook M."/>
            <person name="Gross E."/>
            <person name="Simon M.F."/>
            <person name="Bueno dos Reis Junior F."/>
            <person name="Poole P.S."/>
            <person name="Venter S.N."/>
            <person name="James E.K."/>
        </authorList>
    </citation>
    <scope>NUCLEOTIDE SEQUENCE [LARGE SCALE GENOMIC DNA]</scope>
    <source>
        <strain evidence="1 2">WSM 3937</strain>
    </source>
</reference>
<protein>
    <submittedName>
        <fullName evidence="1">Uncharacterized protein</fullName>
    </submittedName>
</protein>
<dbReference type="Proteomes" id="UP000235659">
    <property type="component" value="Unassembled WGS sequence"/>
</dbReference>
<keyword evidence="2" id="KW-1185">Reference proteome</keyword>
<organism evidence="1 2">
    <name type="scientific">Paraburkholderia rhynchosiae</name>
    <dbReference type="NCBI Taxonomy" id="487049"/>
    <lineage>
        <taxon>Bacteria</taxon>
        <taxon>Pseudomonadati</taxon>
        <taxon>Pseudomonadota</taxon>
        <taxon>Betaproteobacteria</taxon>
        <taxon>Burkholderiales</taxon>
        <taxon>Burkholderiaceae</taxon>
        <taxon>Paraburkholderia</taxon>
    </lineage>
</organism>
<evidence type="ECO:0000313" key="2">
    <source>
        <dbReference type="Proteomes" id="UP000235659"/>
    </source>
</evidence>
<accession>A0ABX4UYS6</accession>